<keyword evidence="9 12" id="KW-0067">ATP-binding</keyword>
<evidence type="ECO:0000313" key="16">
    <source>
        <dbReference type="Proteomes" id="UP000682877"/>
    </source>
</evidence>
<dbReference type="PROSITE" id="PS50011">
    <property type="entry name" value="PROTEIN_KINASE_DOM"/>
    <property type="match status" value="1"/>
</dbReference>
<evidence type="ECO:0000256" key="11">
    <source>
        <dbReference type="ARBA" id="ARBA00023288"/>
    </source>
</evidence>
<evidence type="ECO:0000256" key="10">
    <source>
        <dbReference type="ARBA" id="ARBA00023136"/>
    </source>
</evidence>
<gene>
    <name evidence="15" type="ORF">AARE701A_LOCUS8770</name>
</gene>
<comment type="subunit">
    <text evidence="12">Interacts with BRI1.</text>
</comment>
<dbReference type="GO" id="GO:0009742">
    <property type="term" value="P:brassinosteroid mediated signaling pathway"/>
    <property type="evidence" value="ECO:0007669"/>
    <property type="project" value="UniProtKB-UniRule"/>
</dbReference>
<evidence type="ECO:0000256" key="3">
    <source>
        <dbReference type="ARBA" id="ARBA00022475"/>
    </source>
</evidence>
<keyword evidence="10 12" id="KW-0472">Membrane</keyword>
<organism evidence="15 16">
    <name type="scientific">Arabidopsis arenosa</name>
    <name type="common">Sand rock-cress</name>
    <name type="synonym">Cardaminopsis arenosa</name>
    <dbReference type="NCBI Taxonomy" id="38785"/>
    <lineage>
        <taxon>Eukaryota</taxon>
        <taxon>Viridiplantae</taxon>
        <taxon>Streptophyta</taxon>
        <taxon>Embryophyta</taxon>
        <taxon>Tracheophyta</taxon>
        <taxon>Spermatophyta</taxon>
        <taxon>Magnoliopsida</taxon>
        <taxon>eudicotyledons</taxon>
        <taxon>Gunneridae</taxon>
        <taxon>Pentapetalae</taxon>
        <taxon>rosids</taxon>
        <taxon>malvids</taxon>
        <taxon>Brassicales</taxon>
        <taxon>Brassicaceae</taxon>
        <taxon>Camelineae</taxon>
        <taxon>Arabidopsis</taxon>
    </lineage>
</organism>
<feature type="domain" description="Protein kinase" evidence="14">
    <location>
        <begin position="50"/>
        <end position="303"/>
    </location>
</feature>
<evidence type="ECO:0000259" key="14">
    <source>
        <dbReference type="PROSITE" id="PS50011"/>
    </source>
</evidence>
<comment type="subcellular location">
    <subcellularLocation>
        <location evidence="1 12">Cell membrane</location>
        <topology evidence="1 12">Lipid-anchor</topology>
    </subcellularLocation>
</comment>
<protein>
    <recommendedName>
        <fullName evidence="12">Serine/threonine-protein kinase BSK</fullName>
        <ecNumber evidence="12">2.7.11.1</ecNumber>
    </recommendedName>
    <alternativeName>
        <fullName evidence="12">Brassinosteroid-signaling kinase</fullName>
    </alternativeName>
</protein>
<dbReference type="InterPro" id="IPR045845">
    <property type="entry name" value="BSK"/>
</dbReference>
<keyword evidence="16" id="KW-1185">Reference proteome</keyword>
<evidence type="ECO:0000256" key="13">
    <source>
        <dbReference type="SAM" id="MobiDB-lite"/>
    </source>
</evidence>
<comment type="catalytic activity">
    <reaction evidence="12">
        <text>L-seryl-[protein] + ATP = O-phospho-L-seryl-[protein] + ADP + H(+)</text>
        <dbReference type="Rhea" id="RHEA:17989"/>
        <dbReference type="Rhea" id="RHEA-COMP:9863"/>
        <dbReference type="Rhea" id="RHEA-COMP:11604"/>
        <dbReference type="ChEBI" id="CHEBI:15378"/>
        <dbReference type="ChEBI" id="CHEBI:29999"/>
        <dbReference type="ChEBI" id="CHEBI:30616"/>
        <dbReference type="ChEBI" id="CHEBI:83421"/>
        <dbReference type="ChEBI" id="CHEBI:456216"/>
        <dbReference type="EC" id="2.7.11.1"/>
    </reaction>
</comment>
<dbReference type="Proteomes" id="UP000682877">
    <property type="component" value="Chromosome 3"/>
</dbReference>
<keyword evidence="6 12" id="KW-0519">Myristate</keyword>
<evidence type="ECO:0000256" key="2">
    <source>
        <dbReference type="ARBA" id="ARBA00008684"/>
    </source>
</evidence>
<dbReference type="PANTHER" id="PTHR45863:SF10">
    <property type="entry name" value="SERINE_THREONINE-PROTEIN KINASE BSK-RELATED"/>
    <property type="match status" value="1"/>
</dbReference>
<evidence type="ECO:0000256" key="4">
    <source>
        <dbReference type="ARBA" id="ARBA00022527"/>
    </source>
</evidence>
<dbReference type="AlphaFoldDB" id="A0A8S2A0M6"/>
<evidence type="ECO:0000256" key="5">
    <source>
        <dbReference type="ARBA" id="ARBA00022679"/>
    </source>
</evidence>
<evidence type="ECO:0000256" key="12">
    <source>
        <dbReference type="RuleBase" id="RU369005"/>
    </source>
</evidence>
<evidence type="ECO:0000256" key="1">
    <source>
        <dbReference type="ARBA" id="ARBA00004193"/>
    </source>
</evidence>
<evidence type="ECO:0000313" key="15">
    <source>
        <dbReference type="EMBL" id="CAE5985781.1"/>
    </source>
</evidence>
<proteinExistence type="inferred from homology"/>
<dbReference type="Gene3D" id="1.10.510.10">
    <property type="entry name" value="Transferase(Phosphotransferase) domain 1"/>
    <property type="match status" value="1"/>
</dbReference>
<dbReference type="GO" id="GO:0106310">
    <property type="term" value="F:protein serine kinase activity"/>
    <property type="evidence" value="ECO:0007669"/>
    <property type="project" value="UniProtKB-UniRule"/>
</dbReference>
<keyword evidence="5 12" id="KW-0808">Transferase</keyword>
<dbReference type="Pfam" id="PF25575">
    <property type="entry name" value="TPR_BSK1_C"/>
    <property type="match status" value="1"/>
</dbReference>
<accession>A0A8S2A0M6</accession>
<dbReference type="InterPro" id="IPR001245">
    <property type="entry name" value="Ser-Thr/Tyr_kinase_cat_dom"/>
</dbReference>
<reference evidence="15" key="1">
    <citation type="submission" date="2021-01" db="EMBL/GenBank/DDBJ databases">
        <authorList>
            <person name="Bezrukov I."/>
        </authorList>
    </citation>
    <scope>NUCLEOTIDE SEQUENCE</scope>
</reference>
<keyword evidence="8 12" id="KW-0418">Kinase</keyword>
<comment type="similarity">
    <text evidence="2 12">Belongs to the protein kinase superfamily. Ser/Thr protein kinase family.</text>
</comment>
<dbReference type="GO" id="GO:0005886">
    <property type="term" value="C:plasma membrane"/>
    <property type="evidence" value="ECO:0007669"/>
    <property type="project" value="UniProtKB-SubCell"/>
</dbReference>
<keyword evidence="3 12" id="KW-1003">Cell membrane</keyword>
<dbReference type="GO" id="GO:0004674">
    <property type="term" value="F:protein serine/threonine kinase activity"/>
    <property type="evidence" value="ECO:0007669"/>
    <property type="project" value="UniProtKB-UniRule"/>
</dbReference>
<evidence type="ECO:0000256" key="8">
    <source>
        <dbReference type="ARBA" id="ARBA00022777"/>
    </source>
</evidence>
<name>A0A8S2A0M6_ARAAE</name>
<sequence length="468" mass="52708">MGCCYSLSSTVDPVQDHTTDASSEPRNGGGEDPPLTKFSFSDLKTATNHFSPENIVSDQTSDVVFKGRLQNGGFISIKRFNNMAWSDPKLFVEEAQRVGKLRHKRLVNLIGYCCDGDKRFLVADLMPNDTLAKRLFQRKNQTMDWSIRLRVACCVAEALDYCNTSGFASYSNLSAYKVLFDEDGDACLSCFGLMKEINNDQITTGSVNPENVIYRFGTLLVNLLSGKQIPPSHAPEMIHRKNVFKLMDPYLKGKFSIDEATVVYKLASQCLQYEDQESPNTKEIVATLETLQTRTEAPSHEVIEMTNDEKEASSSSHLSPLGEACSRMDLESIHKILVLAGYEDDKDVIELSFEEWIQEVRELQDVRRHGDRAFVEEDFKTAIACYSQFVEERSMVYPSVYARRSLSYLFCDEPEKALLDGMHAQGVFPDWPTAFYLQSVALAKLNMNTDSANTLKEAALLEAVRKNL</sequence>
<keyword evidence="4 12" id="KW-0723">Serine/threonine-protein kinase</keyword>
<keyword evidence="7 12" id="KW-0547">Nucleotide-binding</keyword>
<comment type="catalytic activity">
    <reaction evidence="12">
        <text>L-threonyl-[protein] + ATP = O-phospho-L-threonyl-[protein] + ADP + H(+)</text>
        <dbReference type="Rhea" id="RHEA:46608"/>
        <dbReference type="Rhea" id="RHEA-COMP:11060"/>
        <dbReference type="Rhea" id="RHEA-COMP:11605"/>
        <dbReference type="ChEBI" id="CHEBI:15378"/>
        <dbReference type="ChEBI" id="CHEBI:30013"/>
        <dbReference type="ChEBI" id="CHEBI:30616"/>
        <dbReference type="ChEBI" id="CHEBI:61977"/>
        <dbReference type="ChEBI" id="CHEBI:456216"/>
        <dbReference type="EC" id="2.7.11.1"/>
    </reaction>
</comment>
<dbReference type="SUPFAM" id="SSF48452">
    <property type="entry name" value="TPR-like"/>
    <property type="match status" value="1"/>
</dbReference>
<dbReference type="Gene3D" id="3.30.200.20">
    <property type="entry name" value="Phosphorylase Kinase, domain 1"/>
    <property type="match status" value="1"/>
</dbReference>
<dbReference type="InterPro" id="IPR011990">
    <property type="entry name" value="TPR-like_helical_dom_sf"/>
</dbReference>
<feature type="compositionally biased region" description="Polar residues" evidence="13">
    <location>
        <begin position="1"/>
        <end position="12"/>
    </location>
</feature>
<dbReference type="InterPro" id="IPR011009">
    <property type="entry name" value="Kinase-like_dom_sf"/>
</dbReference>
<evidence type="ECO:0000256" key="7">
    <source>
        <dbReference type="ARBA" id="ARBA00022741"/>
    </source>
</evidence>
<feature type="region of interest" description="Disordered" evidence="13">
    <location>
        <begin position="1"/>
        <end position="38"/>
    </location>
</feature>
<dbReference type="Gene3D" id="1.25.40.10">
    <property type="entry name" value="Tetratricopeptide repeat domain"/>
    <property type="match status" value="1"/>
</dbReference>
<comment type="function">
    <text evidence="12">Serine/threonine kinase that acts as positive regulator of brassinosteroid (BR) signaling downstream of the receptor kinase BRI1.</text>
</comment>
<evidence type="ECO:0000256" key="9">
    <source>
        <dbReference type="ARBA" id="ARBA00022840"/>
    </source>
</evidence>
<keyword evidence="12" id="KW-1070">Brassinosteroid signaling pathway</keyword>
<dbReference type="EMBL" id="LR999453">
    <property type="protein sequence ID" value="CAE5985781.1"/>
    <property type="molecule type" value="Genomic_DNA"/>
</dbReference>
<dbReference type="FunFam" id="1.10.510.10:FF:001414">
    <property type="entry name" value="Probable inactive receptor-like kinase BSK12"/>
    <property type="match status" value="1"/>
</dbReference>
<dbReference type="EC" id="2.7.11.1" evidence="12"/>
<keyword evidence="11 12" id="KW-0449">Lipoprotein</keyword>
<dbReference type="Pfam" id="PF07714">
    <property type="entry name" value="PK_Tyr_Ser-Thr"/>
    <property type="match status" value="1"/>
</dbReference>
<dbReference type="SUPFAM" id="SSF56112">
    <property type="entry name" value="Protein kinase-like (PK-like)"/>
    <property type="match status" value="1"/>
</dbReference>
<dbReference type="PANTHER" id="PTHR45863">
    <property type="entry name" value="SERINE/THREONINE-PROTEIN KINASE BSK5"/>
    <property type="match status" value="1"/>
</dbReference>
<dbReference type="InterPro" id="IPR000719">
    <property type="entry name" value="Prot_kinase_dom"/>
</dbReference>
<dbReference type="InterPro" id="IPR058209">
    <property type="entry name" value="TPR_BSK1_C"/>
</dbReference>
<evidence type="ECO:0000256" key="6">
    <source>
        <dbReference type="ARBA" id="ARBA00022707"/>
    </source>
</evidence>
<dbReference type="GO" id="GO:0005524">
    <property type="term" value="F:ATP binding"/>
    <property type="evidence" value="ECO:0007669"/>
    <property type="project" value="UniProtKB-UniRule"/>
</dbReference>